<dbReference type="NCBIfam" id="TIGR01509">
    <property type="entry name" value="HAD-SF-IA-v3"/>
    <property type="match status" value="1"/>
</dbReference>
<name>A0A8D5A6N5_9FIRM</name>
<dbReference type="AlphaFoldDB" id="A0A8D5A6N5"/>
<evidence type="ECO:0000313" key="1">
    <source>
        <dbReference type="EMBL" id="BBK26066.1"/>
    </source>
</evidence>
<dbReference type="EMBL" id="AP019697">
    <property type="protein sequence ID" value="BBK26066.1"/>
    <property type="molecule type" value="Genomic_DNA"/>
</dbReference>
<protein>
    <submittedName>
        <fullName evidence="1">Phosphorylated carbohydrates phosphatase</fullName>
    </submittedName>
</protein>
<dbReference type="KEGG" id="dho:Dia5BBH33_20010"/>
<dbReference type="InterPro" id="IPR036412">
    <property type="entry name" value="HAD-like_sf"/>
</dbReference>
<dbReference type="RefSeq" id="WP_108850349.1">
    <property type="nucleotide sequence ID" value="NZ_AP019697.1"/>
</dbReference>
<dbReference type="InterPro" id="IPR023198">
    <property type="entry name" value="PGP-like_dom2"/>
</dbReference>
<dbReference type="PANTHER" id="PTHR18901:SF38">
    <property type="entry name" value="PSEUDOURIDINE-5'-PHOSPHATASE"/>
    <property type="match status" value="1"/>
</dbReference>
<dbReference type="CDD" id="cd07505">
    <property type="entry name" value="HAD_BPGM-like"/>
    <property type="match status" value="1"/>
</dbReference>
<dbReference type="GeneID" id="92717202"/>
<dbReference type="OrthoDB" id="9797743at2"/>
<dbReference type="SUPFAM" id="SSF56784">
    <property type="entry name" value="HAD-like"/>
    <property type="match status" value="1"/>
</dbReference>
<dbReference type="Gene3D" id="1.10.150.240">
    <property type="entry name" value="Putative phosphatase, domain 2"/>
    <property type="match status" value="1"/>
</dbReference>
<accession>A0A8D5A6N5</accession>
<organism evidence="1 2">
    <name type="scientific">Dialister hominis</name>
    <dbReference type="NCBI Taxonomy" id="2582419"/>
    <lineage>
        <taxon>Bacteria</taxon>
        <taxon>Bacillati</taxon>
        <taxon>Bacillota</taxon>
        <taxon>Negativicutes</taxon>
        <taxon>Veillonellales</taxon>
        <taxon>Veillonellaceae</taxon>
        <taxon>Dialister</taxon>
    </lineage>
</organism>
<dbReference type="Pfam" id="PF13419">
    <property type="entry name" value="HAD_2"/>
    <property type="match status" value="1"/>
</dbReference>
<dbReference type="InterPro" id="IPR006439">
    <property type="entry name" value="HAD-SF_hydro_IA"/>
</dbReference>
<reference evidence="2" key="1">
    <citation type="submission" date="2019-05" db="EMBL/GenBank/DDBJ databases">
        <title>Complete genome sequencing of Dialister sp. strain 5BBH33.</title>
        <authorList>
            <person name="Sakamoto M."/>
            <person name="Murakami T."/>
            <person name="Mori H."/>
        </authorList>
    </citation>
    <scope>NUCLEOTIDE SEQUENCE [LARGE SCALE GENOMIC DNA]</scope>
    <source>
        <strain evidence="2">5BBH33</strain>
    </source>
</reference>
<dbReference type="InterPro" id="IPR041492">
    <property type="entry name" value="HAD_2"/>
</dbReference>
<proteinExistence type="predicted"/>
<evidence type="ECO:0000313" key="2">
    <source>
        <dbReference type="Proteomes" id="UP000320585"/>
    </source>
</evidence>
<gene>
    <name evidence="1" type="ORF">Dia5BBH33_20010</name>
</gene>
<keyword evidence="2" id="KW-1185">Reference proteome</keyword>
<dbReference type="InterPro" id="IPR023214">
    <property type="entry name" value="HAD_sf"/>
</dbReference>
<dbReference type="PANTHER" id="PTHR18901">
    <property type="entry name" value="2-DEOXYGLUCOSE-6-PHOSPHATE PHOSPHATASE 2"/>
    <property type="match status" value="1"/>
</dbReference>
<sequence>MDGTLFDTEFIFQRIWNEIAGEMGLVLPDSFKYEICGTNGAVMNGVIEKYYHVSDGQVIQNECRRRVDKIFARYVPEKPGCREILHFFREHGYKIAMGSSSRITRIEGNLHQTGLRDAFDAIAGGDEVEHGKPEPDVFLLAASRLGVDPRDCYVFEDSPNGVRAGVKAGMRTIMVPDLMPVTDDLIPIAYGIFKNLSEAQEFLEKEI</sequence>
<dbReference type="Gene3D" id="3.40.50.1000">
    <property type="entry name" value="HAD superfamily/HAD-like"/>
    <property type="match status" value="1"/>
</dbReference>
<dbReference type="Proteomes" id="UP000320585">
    <property type="component" value="Chromosome"/>
</dbReference>